<sequence length="151" mass="17184">SRYCKEKNVATGAIALPIPTCYDCGFDRSFMDTRFSFMLDIDPVKIGASYEVELADGRVVSMNTVLKGYTLNLVNHFFEIDLMPIELGTFDVIIGIDWLVKHDAVIIYRDRVVCIPYGNNILIVESDKGVSLLKYLDLCPTFPHLWHLIVY</sequence>
<dbReference type="AlphaFoldDB" id="A0A699R802"/>
<accession>A0A699R802</accession>
<name>A0A699R802_TANCI</name>
<comment type="caution">
    <text evidence="1">The sequence shown here is derived from an EMBL/GenBank/DDBJ whole genome shotgun (WGS) entry which is preliminary data.</text>
</comment>
<dbReference type="PANTHER" id="PTHR15503:SF45">
    <property type="entry name" value="RNA-DIRECTED DNA POLYMERASE HOMOLOG"/>
    <property type="match status" value="1"/>
</dbReference>
<dbReference type="GO" id="GO:0003964">
    <property type="term" value="F:RNA-directed DNA polymerase activity"/>
    <property type="evidence" value="ECO:0007669"/>
    <property type="project" value="UniProtKB-KW"/>
</dbReference>
<keyword evidence="1" id="KW-0695">RNA-directed DNA polymerase</keyword>
<proteinExistence type="predicted"/>
<dbReference type="EMBL" id="BKCJ011073532">
    <property type="protein sequence ID" value="GFC80102.1"/>
    <property type="molecule type" value="Genomic_DNA"/>
</dbReference>
<protein>
    <submittedName>
        <fullName evidence="1">Reverse transcriptase domain-containing protein</fullName>
    </submittedName>
</protein>
<dbReference type="CDD" id="cd00303">
    <property type="entry name" value="retropepsin_like"/>
    <property type="match status" value="1"/>
</dbReference>
<dbReference type="InterPro" id="IPR021109">
    <property type="entry name" value="Peptidase_aspartic_dom_sf"/>
</dbReference>
<gene>
    <name evidence="1" type="ORF">Tci_852072</name>
</gene>
<keyword evidence="1" id="KW-0808">Transferase</keyword>
<dbReference type="Gene3D" id="2.40.70.10">
    <property type="entry name" value="Acid Proteases"/>
    <property type="match status" value="1"/>
</dbReference>
<evidence type="ECO:0000313" key="1">
    <source>
        <dbReference type="EMBL" id="GFC80102.1"/>
    </source>
</evidence>
<dbReference type="Pfam" id="PF08284">
    <property type="entry name" value="RVP_2"/>
    <property type="match status" value="1"/>
</dbReference>
<dbReference type="PANTHER" id="PTHR15503">
    <property type="entry name" value="LDOC1 RELATED"/>
    <property type="match status" value="1"/>
</dbReference>
<keyword evidence="1" id="KW-0548">Nucleotidyltransferase</keyword>
<organism evidence="1">
    <name type="scientific">Tanacetum cinerariifolium</name>
    <name type="common">Dalmatian daisy</name>
    <name type="synonym">Chrysanthemum cinerariifolium</name>
    <dbReference type="NCBI Taxonomy" id="118510"/>
    <lineage>
        <taxon>Eukaryota</taxon>
        <taxon>Viridiplantae</taxon>
        <taxon>Streptophyta</taxon>
        <taxon>Embryophyta</taxon>
        <taxon>Tracheophyta</taxon>
        <taxon>Spermatophyta</taxon>
        <taxon>Magnoliopsida</taxon>
        <taxon>eudicotyledons</taxon>
        <taxon>Gunneridae</taxon>
        <taxon>Pentapetalae</taxon>
        <taxon>asterids</taxon>
        <taxon>campanulids</taxon>
        <taxon>Asterales</taxon>
        <taxon>Asteraceae</taxon>
        <taxon>Asteroideae</taxon>
        <taxon>Anthemideae</taxon>
        <taxon>Anthemidinae</taxon>
        <taxon>Tanacetum</taxon>
    </lineage>
</organism>
<reference evidence="1" key="1">
    <citation type="journal article" date="2019" name="Sci. Rep.">
        <title>Draft genome of Tanacetum cinerariifolium, the natural source of mosquito coil.</title>
        <authorList>
            <person name="Yamashiro T."/>
            <person name="Shiraishi A."/>
            <person name="Satake H."/>
            <person name="Nakayama K."/>
        </authorList>
    </citation>
    <scope>NUCLEOTIDE SEQUENCE</scope>
</reference>
<dbReference type="InterPro" id="IPR032567">
    <property type="entry name" value="RTL1-rel"/>
</dbReference>
<feature type="non-terminal residue" evidence="1">
    <location>
        <position position="1"/>
    </location>
</feature>